<feature type="chain" id="PRO_5041688904" description="Lipoprotein" evidence="1">
    <location>
        <begin position="21"/>
        <end position="164"/>
    </location>
</feature>
<evidence type="ECO:0008006" key="4">
    <source>
        <dbReference type="Google" id="ProtNLM"/>
    </source>
</evidence>
<evidence type="ECO:0000256" key="1">
    <source>
        <dbReference type="SAM" id="SignalP"/>
    </source>
</evidence>
<dbReference type="RefSeq" id="WP_280555371.1">
    <property type="nucleotide sequence ID" value="NZ_CP123488.1"/>
</dbReference>
<sequence length="164" mass="17310">MKLKFVASLCVATAMVSSLSGCCTIVDGKRQAVEIKTNSPAMFTVKNADGIKVAEGTAPATVKLERGDAPYHVTLQRTDSSPVSTGTIEDNSNGWMWGNILFGGLIGIGVDHFTGASRNLDKEITVNTLADPNNPNGNALNTQHVIPPITTPVTINTTINNKQS</sequence>
<reference evidence="2" key="1">
    <citation type="submission" date="2023-04" db="EMBL/GenBank/DDBJ databases">
        <title>APH(3)-Id, a novel chromosomal aminoglycoside phosphotransferase, identified from an environmental isolate of Kluyvera intermedia DW18.</title>
        <authorList>
            <person name="Sha Y."/>
        </authorList>
    </citation>
    <scope>NUCLEOTIDE SEQUENCE</scope>
    <source>
        <strain evidence="2">DW18</strain>
    </source>
</reference>
<evidence type="ECO:0000313" key="2">
    <source>
        <dbReference type="EMBL" id="WGL54287.1"/>
    </source>
</evidence>
<accession>A0AA95JSQ0</accession>
<evidence type="ECO:0000313" key="3">
    <source>
        <dbReference type="Proteomes" id="UP001177527"/>
    </source>
</evidence>
<keyword evidence="1" id="KW-0732">Signal</keyword>
<dbReference type="Proteomes" id="UP001177527">
    <property type="component" value="Chromosome"/>
</dbReference>
<proteinExistence type="predicted"/>
<dbReference type="EMBL" id="CP123488">
    <property type="protein sequence ID" value="WGL54287.1"/>
    <property type="molecule type" value="Genomic_DNA"/>
</dbReference>
<feature type="signal peptide" evidence="1">
    <location>
        <begin position="1"/>
        <end position="20"/>
    </location>
</feature>
<organism evidence="2 3">
    <name type="scientific">Kluyvera intermedia</name>
    <name type="common">Enterobacter intermedius</name>
    <dbReference type="NCBI Taxonomy" id="61648"/>
    <lineage>
        <taxon>Bacteria</taxon>
        <taxon>Pseudomonadati</taxon>
        <taxon>Pseudomonadota</taxon>
        <taxon>Gammaproteobacteria</taxon>
        <taxon>Enterobacterales</taxon>
        <taxon>Enterobacteriaceae</taxon>
        <taxon>Kluyvera</taxon>
    </lineage>
</organism>
<gene>
    <name evidence="2" type="ORF">QBD33_11245</name>
</gene>
<protein>
    <recommendedName>
        <fullName evidence="4">Lipoprotein</fullName>
    </recommendedName>
</protein>
<dbReference type="AlphaFoldDB" id="A0AA95JSQ0"/>
<name>A0AA95JSQ0_KLUIN</name>
<dbReference type="PROSITE" id="PS51257">
    <property type="entry name" value="PROKAR_LIPOPROTEIN"/>
    <property type="match status" value="1"/>
</dbReference>